<accession>A0A8H4R825</accession>
<proteinExistence type="predicted"/>
<sequence>MKSYILAFLAVANVLFAFTAVAARPVPVLDELNARQCACDGIVPDLAS</sequence>
<comment type="caution">
    <text evidence="2">The sequence shown here is derived from an EMBL/GenBank/DDBJ whole genome shotgun (WGS) entry which is preliminary data.</text>
</comment>
<dbReference type="EMBL" id="JAACJL010000001">
    <property type="protein sequence ID" value="KAF4623871.1"/>
    <property type="molecule type" value="Genomic_DNA"/>
</dbReference>
<evidence type="ECO:0000313" key="2">
    <source>
        <dbReference type="EMBL" id="KAF4623871.1"/>
    </source>
</evidence>
<keyword evidence="3" id="KW-1185">Reference proteome</keyword>
<feature type="signal peptide" evidence="1">
    <location>
        <begin position="1"/>
        <end position="23"/>
    </location>
</feature>
<feature type="chain" id="PRO_5034621536" evidence="1">
    <location>
        <begin position="24"/>
        <end position="48"/>
    </location>
</feature>
<reference evidence="2 3" key="1">
    <citation type="submission" date="2019-12" db="EMBL/GenBank/DDBJ databases">
        <authorList>
            <person name="Floudas D."/>
            <person name="Bentzer J."/>
            <person name="Ahren D."/>
            <person name="Johansson T."/>
            <person name="Persson P."/>
            <person name="Tunlid A."/>
        </authorList>
    </citation>
    <scope>NUCLEOTIDE SEQUENCE [LARGE SCALE GENOMIC DNA]</scope>
    <source>
        <strain evidence="2 3">CBS 102.39</strain>
    </source>
</reference>
<dbReference type="AlphaFoldDB" id="A0A8H4R825"/>
<evidence type="ECO:0000256" key="1">
    <source>
        <dbReference type="SAM" id="SignalP"/>
    </source>
</evidence>
<evidence type="ECO:0000313" key="3">
    <source>
        <dbReference type="Proteomes" id="UP000521872"/>
    </source>
</evidence>
<protein>
    <submittedName>
        <fullName evidence="2">Uncharacterized protein</fullName>
    </submittedName>
</protein>
<name>A0A8H4R825_9AGAR</name>
<keyword evidence="1" id="KW-0732">Signal</keyword>
<organism evidence="2 3">
    <name type="scientific">Agrocybe pediades</name>
    <dbReference type="NCBI Taxonomy" id="84607"/>
    <lineage>
        <taxon>Eukaryota</taxon>
        <taxon>Fungi</taxon>
        <taxon>Dikarya</taxon>
        <taxon>Basidiomycota</taxon>
        <taxon>Agaricomycotina</taxon>
        <taxon>Agaricomycetes</taxon>
        <taxon>Agaricomycetidae</taxon>
        <taxon>Agaricales</taxon>
        <taxon>Agaricineae</taxon>
        <taxon>Strophariaceae</taxon>
        <taxon>Agrocybe</taxon>
    </lineage>
</organism>
<gene>
    <name evidence="2" type="ORF">D9613_002383</name>
</gene>
<dbReference type="Proteomes" id="UP000521872">
    <property type="component" value="Unassembled WGS sequence"/>
</dbReference>